<evidence type="ECO:0000313" key="3">
    <source>
        <dbReference type="Proteomes" id="UP000597338"/>
    </source>
</evidence>
<name>A0ABQ1MIC9_9SPHI</name>
<feature type="domain" description="DUF6933" evidence="1">
    <location>
        <begin position="23"/>
        <end position="174"/>
    </location>
</feature>
<sequence>MGKKLGESWVKKDIYIYCMLTAIHTSRKLEKLIKKWVIPQTHNIENAPLGKWNATVFFVDRKKCWLITNAKTQYHVILPDIKAADIADIDRIFKRAFYTQLQYDSISISLDNVNRLLEDVHLYPTDNDRSTTAYQNQRLLDLDYWKYEYQSLEYMPIRDLTNRINKTPINLTSKKRFSGYTDALTEMKRFLDTNAMVK</sequence>
<evidence type="ECO:0000259" key="1">
    <source>
        <dbReference type="Pfam" id="PF22016"/>
    </source>
</evidence>
<accession>A0ABQ1MIC9</accession>
<evidence type="ECO:0000313" key="2">
    <source>
        <dbReference type="EMBL" id="GGC40896.1"/>
    </source>
</evidence>
<keyword evidence="3" id="KW-1185">Reference proteome</keyword>
<dbReference type="EMBL" id="BMIK01000016">
    <property type="protein sequence ID" value="GGC40896.1"/>
    <property type="molecule type" value="Genomic_DNA"/>
</dbReference>
<reference evidence="3" key="1">
    <citation type="journal article" date="2019" name="Int. J. Syst. Evol. Microbiol.">
        <title>The Global Catalogue of Microorganisms (GCM) 10K type strain sequencing project: providing services to taxonomists for standard genome sequencing and annotation.</title>
        <authorList>
            <consortium name="The Broad Institute Genomics Platform"/>
            <consortium name="The Broad Institute Genome Sequencing Center for Infectious Disease"/>
            <person name="Wu L."/>
            <person name="Ma J."/>
        </authorList>
    </citation>
    <scope>NUCLEOTIDE SEQUENCE [LARGE SCALE GENOMIC DNA]</scope>
    <source>
        <strain evidence="3">CGMCC 1.15342</strain>
    </source>
</reference>
<protein>
    <recommendedName>
        <fullName evidence="1">DUF6933 domain-containing protein</fullName>
    </recommendedName>
</protein>
<dbReference type="Pfam" id="PF22016">
    <property type="entry name" value="DUF6933"/>
    <property type="match status" value="1"/>
</dbReference>
<dbReference type="InterPro" id="IPR053864">
    <property type="entry name" value="DUF6933"/>
</dbReference>
<gene>
    <name evidence="2" type="ORF">GCM10011386_36150</name>
</gene>
<comment type="caution">
    <text evidence="2">The sequence shown here is derived from an EMBL/GenBank/DDBJ whole genome shotgun (WGS) entry which is preliminary data.</text>
</comment>
<dbReference type="Proteomes" id="UP000597338">
    <property type="component" value="Unassembled WGS sequence"/>
</dbReference>
<organism evidence="2 3">
    <name type="scientific">Parapedobacter defluvii</name>
    <dbReference type="NCBI Taxonomy" id="2045106"/>
    <lineage>
        <taxon>Bacteria</taxon>
        <taxon>Pseudomonadati</taxon>
        <taxon>Bacteroidota</taxon>
        <taxon>Sphingobacteriia</taxon>
        <taxon>Sphingobacteriales</taxon>
        <taxon>Sphingobacteriaceae</taxon>
        <taxon>Parapedobacter</taxon>
    </lineage>
</organism>
<proteinExistence type="predicted"/>